<accession>A0AAF0UCP1</accession>
<keyword evidence="12" id="KW-0862">Zinc</keyword>
<comment type="cofactor">
    <cofactor evidence="1">
        <name>Co(2+)</name>
        <dbReference type="ChEBI" id="CHEBI:48828"/>
    </cofactor>
</comment>
<dbReference type="SUPFAM" id="SSF53187">
    <property type="entry name" value="Zn-dependent exopeptidases"/>
    <property type="match status" value="1"/>
</dbReference>
<evidence type="ECO:0000256" key="1">
    <source>
        <dbReference type="ARBA" id="ARBA00001941"/>
    </source>
</evidence>
<keyword evidence="13" id="KW-0170">Cobalt</keyword>
<evidence type="ECO:0000313" key="17">
    <source>
        <dbReference type="EMBL" id="WMV43393.1"/>
    </source>
</evidence>
<dbReference type="GO" id="GO:0008777">
    <property type="term" value="F:acetylornithine deacetylase activity"/>
    <property type="evidence" value="ECO:0007669"/>
    <property type="project" value="UniProtKB-EC"/>
</dbReference>
<dbReference type="CDD" id="cd08012">
    <property type="entry name" value="M20_ArgE-related"/>
    <property type="match status" value="1"/>
</dbReference>
<evidence type="ECO:0000256" key="6">
    <source>
        <dbReference type="ARBA" id="ARBA00011916"/>
    </source>
</evidence>
<evidence type="ECO:0000256" key="8">
    <source>
        <dbReference type="ARBA" id="ARBA00022571"/>
    </source>
</evidence>
<evidence type="ECO:0000256" key="4">
    <source>
        <dbReference type="ARBA" id="ARBA00005691"/>
    </source>
</evidence>
<dbReference type="GO" id="GO:0046872">
    <property type="term" value="F:metal ion binding"/>
    <property type="evidence" value="ECO:0007669"/>
    <property type="project" value="UniProtKB-KW"/>
</dbReference>
<keyword evidence="18" id="KW-1185">Reference proteome</keyword>
<sequence>MATSASVKQILGDLNKDSFVTLLGKLIGESKYVQNNPPELIPEEDRIVNHVLDTLLPYSTTTGGGPLIINHVTYKPNRGNLIVEYPGTQPGKILSFVGMHMDVVTANPDDWEFDPFSLSIDGDKLRGRGTTDCLGHVALVSELMRRLGETKPQLKSTVVAVFIASEENSSIPGVGVDALVKDGLLDKLKQGPLFWIDTADKQPCIGTGGSIPWKLHVTGKLFHSGLPHKIHWALVLLDASGDQGRIYLGSRGSPEPPRRKNYTVLIRSDRHLFPEEKKLTSTPFINLNPWWRVPIVCTHLLTSELVGTYVILTIKSTYNASSQKAINPLELAMEALKEIQSRFYRDFPAHPKEQVYEFATPSTMKPTQWFYPGGGINQIPGECTVSGDVRLTPFYNVSDVMKKLQEYVDDLNANIEKLDGRGPVSKYVLPDENLRGRITISFDEASSGVACDLNSRGFHVLCKATKEEVGHVKPYSITGTLPLIRDLQDEGFDVQTSGYGLMATYHAKNEYCLLSDMCQGYRVFASIIAQLED</sequence>
<comment type="catalytic activity">
    <reaction evidence="14">
        <text>N(2)-acetyl-L-ornithine + H2O = L-ornithine + acetate</text>
        <dbReference type="Rhea" id="RHEA:15941"/>
        <dbReference type="ChEBI" id="CHEBI:15377"/>
        <dbReference type="ChEBI" id="CHEBI:30089"/>
        <dbReference type="ChEBI" id="CHEBI:46911"/>
        <dbReference type="ChEBI" id="CHEBI:57805"/>
        <dbReference type="EC" id="3.5.1.16"/>
    </reaction>
</comment>
<organism evidence="17 18">
    <name type="scientific">Solanum verrucosum</name>
    <dbReference type="NCBI Taxonomy" id="315347"/>
    <lineage>
        <taxon>Eukaryota</taxon>
        <taxon>Viridiplantae</taxon>
        <taxon>Streptophyta</taxon>
        <taxon>Embryophyta</taxon>
        <taxon>Tracheophyta</taxon>
        <taxon>Spermatophyta</taxon>
        <taxon>Magnoliopsida</taxon>
        <taxon>eudicotyledons</taxon>
        <taxon>Gunneridae</taxon>
        <taxon>Pentapetalae</taxon>
        <taxon>asterids</taxon>
        <taxon>lamiids</taxon>
        <taxon>Solanales</taxon>
        <taxon>Solanaceae</taxon>
        <taxon>Solanoideae</taxon>
        <taxon>Solaneae</taxon>
        <taxon>Solanum</taxon>
    </lineage>
</organism>
<comment type="subunit">
    <text evidence="5">Homodimer.</text>
</comment>
<dbReference type="AlphaFoldDB" id="A0AAF0UCP1"/>
<dbReference type="InterPro" id="IPR050072">
    <property type="entry name" value="Peptidase_M20A"/>
</dbReference>
<evidence type="ECO:0000256" key="2">
    <source>
        <dbReference type="ARBA" id="ARBA00001947"/>
    </source>
</evidence>
<comment type="similarity">
    <text evidence="4">Belongs to the peptidase M20A family. ArgE subfamily.</text>
</comment>
<dbReference type="InterPro" id="IPR002933">
    <property type="entry name" value="Peptidase_M20"/>
</dbReference>
<name>A0AAF0UCP1_SOLVR</name>
<dbReference type="InterPro" id="IPR036264">
    <property type="entry name" value="Bact_exopeptidase_dim_dom"/>
</dbReference>
<evidence type="ECO:0000256" key="11">
    <source>
        <dbReference type="ARBA" id="ARBA00022801"/>
    </source>
</evidence>
<dbReference type="Pfam" id="PF07687">
    <property type="entry name" value="M20_dimer"/>
    <property type="match status" value="1"/>
</dbReference>
<dbReference type="FunFam" id="3.40.630.10:FF:000119">
    <property type="entry name" value="Acetylornithine deacetylase, putative"/>
    <property type="match status" value="1"/>
</dbReference>
<reference evidence="17" key="1">
    <citation type="submission" date="2023-08" db="EMBL/GenBank/DDBJ databases">
        <title>A de novo genome assembly of Solanum verrucosum Schlechtendal, a Mexican diploid species geographically isolated from the other diploid A-genome species in potato relatives.</title>
        <authorList>
            <person name="Hosaka K."/>
        </authorList>
    </citation>
    <scope>NUCLEOTIDE SEQUENCE</scope>
    <source>
        <tissue evidence="17">Young leaves</tissue>
    </source>
</reference>
<dbReference type="PANTHER" id="PTHR43808">
    <property type="entry name" value="ACETYLORNITHINE DEACETYLASE"/>
    <property type="match status" value="1"/>
</dbReference>
<dbReference type="GO" id="GO:0006526">
    <property type="term" value="P:L-arginine biosynthetic process"/>
    <property type="evidence" value="ECO:0007669"/>
    <property type="project" value="UniProtKB-KW"/>
</dbReference>
<dbReference type="Gene3D" id="3.30.70.360">
    <property type="match status" value="1"/>
</dbReference>
<comment type="pathway">
    <text evidence="3">Amino-acid biosynthesis; L-arginine biosynthesis; L-ornithine from N(2)-acetyl-L-ornithine (linear): step 1/1.</text>
</comment>
<feature type="domain" description="Peptidase M20 dimerisation" evidence="16">
    <location>
        <begin position="322"/>
        <end position="414"/>
    </location>
</feature>
<keyword evidence="11" id="KW-0378">Hydrolase</keyword>
<dbReference type="Gene3D" id="3.40.630.10">
    <property type="entry name" value="Zn peptidases"/>
    <property type="match status" value="1"/>
</dbReference>
<dbReference type="Pfam" id="PF01546">
    <property type="entry name" value="Peptidase_M20"/>
    <property type="match status" value="1"/>
</dbReference>
<evidence type="ECO:0000256" key="10">
    <source>
        <dbReference type="ARBA" id="ARBA00022723"/>
    </source>
</evidence>
<evidence type="ECO:0000256" key="7">
    <source>
        <dbReference type="ARBA" id="ARBA00014177"/>
    </source>
</evidence>
<evidence type="ECO:0000259" key="16">
    <source>
        <dbReference type="Pfam" id="PF07687"/>
    </source>
</evidence>
<evidence type="ECO:0000256" key="12">
    <source>
        <dbReference type="ARBA" id="ARBA00022833"/>
    </source>
</evidence>
<gene>
    <name evidence="17" type="ORF">MTR67_036778</name>
</gene>
<keyword evidence="8" id="KW-0055">Arginine biosynthesis</keyword>
<dbReference type="EMBL" id="CP133619">
    <property type="protein sequence ID" value="WMV43393.1"/>
    <property type="molecule type" value="Genomic_DNA"/>
</dbReference>
<evidence type="ECO:0000256" key="13">
    <source>
        <dbReference type="ARBA" id="ARBA00023285"/>
    </source>
</evidence>
<keyword evidence="10" id="KW-0479">Metal-binding</keyword>
<evidence type="ECO:0000256" key="5">
    <source>
        <dbReference type="ARBA" id="ARBA00011738"/>
    </source>
</evidence>
<dbReference type="EC" id="3.5.1.16" evidence="6"/>
<comment type="cofactor">
    <cofactor evidence="2">
        <name>Zn(2+)</name>
        <dbReference type="ChEBI" id="CHEBI:29105"/>
    </cofactor>
</comment>
<dbReference type="PANTHER" id="PTHR43808:SF3">
    <property type="entry name" value="ACETYLORNITHINE DEACETYLASE"/>
    <property type="match status" value="1"/>
</dbReference>
<evidence type="ECO:0000256" key="9">
    <source>
        <dbReference type="ARBA" id="ARBA00022605"/>
    </source>
</evidence>
<dbReference type="SUPFAM" id="SSF55031">
    <property type="entry name" value="Bacterial exopeptidase dimerisation domain"/>
    <property type="match status" value="1"/>
</dbReference>
<keyword evidence="9" id="KW-0028">Amino-acid biosynthesis</keyword>
<evidence type="ECO:0000313" key="18">
    <source>
        <dbReference type="Proteomes" id="UP001234989"/>
    </source>
</evidence>
<proteinExistence type="inferred from homology"/>
<dbReference type="Proteomes" id="UP001234989">
    <property type="component" value="Chromosome 8"/>
</dbReference>
<dbReference type="InterPro" id="IPR011650">
    <property type="entry name" value="Peptidase_M20_dimer"/>
</dbReference>
<evidence type="ECO:0000256" key="14">
    <source>
        <dbReference type="ARBA" id="ARBA00050532"/>
    </source>
</evidence>
<evidence type="ECO:0000256" key="3">
    <source>
        <dbReference type="ARBA" id="ARBA00004867"/>
    </source>
</evidence>
<protein>
    <recommendedName>
        <fullName evidence="7">Acetylornithine deacetylase</fullName>
        <ecNumber evidence="6">3.5.1.16</ecNumber>
    </recommendedName>
    <alternativeName>
        <fullName evidence="15">N-acetylornithinase</fullName>
    </alternativeName>
</protein>
<evidence type="ECO:0000256" key="15">
    <source>
        <dbReference type="ARBA" id="ARBA00081906"/>
    </source>
</evidence>